<sequence length="459" mass="49887">MSTSDSDYSIDYLASDSEDNDSAVGLSPGGPAADSSRTQPPSSLPPPSSSSIDSPINSDCSNDGVLRLNRGSTSEDTRRLTTDSGDSGLSRDGEDAVGPAPQLNRGSIDGCDGSPPAPTDKDQYAPEYRHDVFSPRQQRHSWALWNSTASSHAWGSRDVSASGKPCEGRKRVHSSSGWLNGDHMDLETPKLEETAKDPMFAQKCLELQCYLRPLASILRGLRSGRYSERLSGFQESVAMDRIQRIMGVLQNPNMGERYVTVILKMEEMLRSWFPHVRPCRESHPEKHADSQEDHIPPAKKHKLSQTSVHPPPPACPIESVHYSALRPTHAPLSGSYTTHPKLPQNTPVCSSKPDTETAQQETPVRGMVSSACSLGSLHDHAAQPREQTQDDAVSSSTDPHGCPRDLPTSPPRARPRANRRGPPSGKISSPCLERLLQSKESIITPRNRGGDGSSGNSWL</sequence>
<name>A0ABD0Y541_UMBPY</name>
<feature type="compositionally biased region" description="Low complexity" evidence="1">
    <location>
        <begin position="49"/>
        <end position="61"/>
    </location>
</feature>
<feature type="region of interest" description="Disordered" evidence="1">
    <location>
        <begin position="280"/>
        <end position="318"/>
    </location>
</feature>
<gene>
    <name evidence="2" type="ORF">UPYG_G00091170</name>
</gene>
<organism evidence="2 3">
    <name type="scientific">Umbra pygmaea</name>
    <name type="common">Eastern mudminnow</name>
    <dbReference type="NCBI Taxonomy" id="75934"/>
    <lineage>
        <taxon>Eukaryota</taxon>
        <taxon>Metazoa</taxon>
        <taxon>Chordata</taxon>
        <taxon>Craniata</taxon>
        <taxon>Vertebrata</taxon>
        <taxon>Euteleostomi</taxon>
        <taxon>Actinopterygii</taxon>
        <taxon>Neopterygii</taxon>
        <taxon>Teleostei</taxon>
        <taxon>Protacanthopterygii</taxon>
        <taxon>Esociformes</taxon>
        <taxon>Umbridae</taxon>
        <taxon>Umbra</taxon>
    </lineage>
</organism>
<feature type="region of interest" description="Disordered" evidence="1">
    <location>
        <begin position="331"/>
        <end position="366"/>
    </location>
</feature>
<evidence type="ECO:0000313" key="2">
    <source>
        <dbReference type="EMBL" id="KAL1007752.1"/>
    </source>
</evidence>
<comment type="caution">
    <text evidence="2">The sequence shown here is derived from an EMBL/GenBank/DDBJ whole genome shotgun (WGS) entry which is preliminary data.</text>
</comment>
<dbReference type="Proteomes" id="UP001557470">
    <property type="component" value="Unassembled WGS sequence"/>
</dbReference>
<evidence type="ECO:0008006" key="4">
    <source>
        <dbReference type="Google" id="ProtNLM"/>
    </source>
</evidence>
<feature type="region of interest" description="Disordered" evidence="1">
    <location>
        <begin position="380"/>
        <end position="459"/>
    </location>
</feature>
<keyword evidence="3" id="KW-1185">Reference proteome</keyword>
<accession>A0ABD0Y541</accession>
<evidence type="ECO:0000313" key="3">
    <source>
        <dbReference type="Proteomes" id="UP001557470"/>
    </source>
</evidence>
<reference evidence="2 3" key="1">
    <citation type="submission" date="2024-06" db="EMBL/GenBank/DDBJ databases">
        <authorList>
            <person name="Pan Q."/>
            <person name="Wen M."/>
            <person name="Jouanno E."/>
            <person name="Zahm M."/>
            <person name="Klopp C."/>
            <person name="Cabau C."/>
            <person name="Louis A."/>
            <person name="Berthelot C."/>
            <person name="Parey E."/>
            <person name="Roest Crollius H."/>
            <person name="Montfort J."/>
            <person name="Robinson-Rechavi M."/>
            <person name="Bouchez O."/>
            <person name="Lampietro C."/>
            <person name="Lopez Roques C."/>
            <person name="Donnadieu C."/>
            <person name="Postlethwait J."/>
            <person name="Bobe J."/>
            <person name="Verreycken H."/>
            <person name="Guiguen Y."/>
        </authorList>
    </citation>
    <scope>NUCLEOTIDE SEQUENCE [LARGE SCALE GENOMIC DNA]</scope>
    <source>
        <strain evidence="2">Up_M1</strain>
        <tissue evidence="2">Testis</tissue>
    </source>
</reference>
<dbReference type="PANTHER" id="PTHR35441:SF2">
    <property type="entry name" value="CIRCADIAN-ASSOCIATED TRANSCRIPTIONAL REPRESSOR"/>
    <property type="match status" value="1"/>
</dbReference>
<feature type="region of interest" description="Disordered" evidence="1">
    <location>
        <begin position="1"/>
        <end position="124"/>
    </location>
</feature>
<protein>
    <recommendedName>
        <fullName evidence="4">Circadian-associated transcriptional repressor-like</fullName>
    </recommendedName>
</protein>
<feature type="compositionally biased region" description="Polar residues" evidence="1">
    <location>
        <begin position="334"/>
        <end position="349"/>
    </location>
</feature>
<dbReference type="EMBL" id="JAGEUA010000002">
    <property type="protein sequence ID" value="KAL1007752.1"/>
    <property type="molecule type" value="Genomic_DNA"/>
</dbReference>
<feature type="region of interest" description="Disordered" evidence="1">
    <location>
        <begin position="153"/>
        <end position="184"/>
    </location>
</feature>
<evidence type="ECO:0000256" key="1">
    <source>
        <dbReference type="SAM" id="MobiDB-lite"/>
    </source>
</evidence>
<dbReference type="AlphaFoldDB" id="A0ABD0Y541"/>
<dbReference type="Pfam" id="PF15673">
    <property type="entry name" value="Ciart"/>
    <property type="match status" value="1"/>
</dbReference>
<dbReference type="InterPro" id="IPR031373">
    <property type="entry name" value="Ciart"/>
</dbReference>
<proteinExistence type="predicted"/>
<feature type="compositionally biased region" description="Basic and acidic residues" evidence="1">
    <location>
        <begin position="280"/>
        <end position="296"/>
    </location>
</feature>
<dbReference type="PANTHER" id="PTHR35441">
    <property type="entry name" value="CIRCADIAN-ASSOCIATED TRANSCRIPTIONAL REPRESSOR"/>
    <property type="match status" value="1"/>
</dbReference>